<proteinExistence type="predicted"/>
<dbReference type="GeneID" id="34608914"/>
<accession>A0A1L9SM97</accession>
<evidence type="ECO:0000313" key="1">
    <source>
        <dbReference type="EMBL" id="OJJ48233.1"/>
    </source>
</evidence>
<name>A0A1L9SM97_9EURO</name>
<dbReference type="Proteomes" id="UP000184188">
    <property type="component" value="Unassembled WGS sequence"/>
</dbReference>
<dbReference type="EMBL" id="KV878339">
    <property type="protein sequence ID" value="OJJ48233.1"/>
    <property type="molecule type" value="Genomic_DNA"/>
</dbReference>
<sequence length="358" mass="41407">METKLILGNFHHFPPEVRVMIWNYLQPEGKDTTATRAPKTSLSILRANKALAEEISYELYHGFELNLEISPNHRRDHWLTAYNINKKAVWCIRGETDARDRGLENFPFDRIRSLNISLLAPDPHDPGQLLCLWRKVNRLVKFLQGIRVSCIKKMTVSFLSHENSAWYDEKTEAATSSMCEGLPKAATSRMGEELFEALQDYRVLFAPFVRLRNIKDLEVRTGSTQLEGAVDWNMIQEVVCIIKERFGHGFPSTKTNQEMHDDSEFMDGYRFLAYILEDALDHLGGWTAAMLRLERESQWCLVRRHLMLASYADWGAGWRRRQLLRDIPAKRAALLADLSWGTKKDDISQSMGDLLLEY</sequence>
<dbReference type="AlphaFoldDB" id="A0A1L9SM97"/>
<organism evidence="1 2">
    <name type="scientific">Penicilliopsis zonata CBS 506.65</name>
    <dbReference type="NCBI Taxonomy" id="1073090"/>
    <lineage>
        <taxon>Eukaryota</taxon>
        <taxon>Fungi</taxon>
        <taxon>Dikarya</taxon>
        <taxon>Ascomycota</taxon>
        <taxon>Pezizomycotina</taxon>
        <taxon>Eurotiomycetes</taxon>
        <taxon>Eurotiomycetidae</taxon>
        <taxon>Eurotiales</taxon>
        <taxon>Aspergillaceae</taxon>
        <taxon>Penicilliopsis</taxon>
    </lineage>
</organism>
<dbReference type="RefSeq" id="XP_022582743.1">
    <property type="nucleotide sequence ID" value="XM_022722449.1"/>
</dbReference>
<gene>
    <name evidence="1" type="ORF">ASPZODRAFT_130190</name>
</gene>
<dbReference type="VEuPathDB" id="FungiDB:ASPZODRAFT_130190"/>
<evidence type="ECO:0000313" key="2">
    <source>
        <dbReference type="Proteomes" id="UP000184188"/>
    </source>
</evidence>
<keyword evidence="2" id="KW-1185">Reference proteome</keyword>
<dbReference type="STRING" id="1073090.A0A1L9SM97"/>
<dbReference type="OrthoDB" id="3940621at2759"/>
<protein>
    <submittedName>
        <fullName evidence="1">Uncharacterized protein</fullName>
    </submittedName>
</protein>
<reference evidence="2" key="1">
    <citation type="journal article" date="2017" name="Genome Biol.">
        <title>Comparative genomics reveals high biological diversity and specific adaptations in the industrially and medically important fungal genus Aspergillus.</title>
        <authorList>
            <person name="de Vries R.P."/>
            <person name="Riley R."/>
            <person name="Wiebenga A."/>
            <person name="Aguilar-Osorio G."/>
            <person name="Amillis S."/>
            <person name="Uchima C.A."/>
            <person name="Anderluh G."/>
            <person name="Asadollahi M."/>
            <person name="Askin M."/>
            <person name="Barry K."/>
            <person name="Battaglia E."/>
            <person name="Bayram O."/>
            <person name="Benocci T."/>
            <person name="Braus-Stromeyer S.A."/>
            <person name="Caldana C."/>
            <person name="Canovas D."/>
            <person name="Cerqueira G.C."/>
            <person name="Chen F."/>
            <person name="Chen W."/>
            <person name="Choi C."/>
            <person name="Clum A."/>
            <person name="Dos Santos R.A."/>
            <person name="Damasio A.R."/>
            <person name="Diallinas G."/>
            <person name="Emri T."/>
            <person name="Fekete E."/>
            <person name="Flipphi M."/>
            <person name="Freyberg S."/>
            <person name="Gallo A."/>
            <person name="Gournas C."/>
            <person name="Habgood R."/>
            <person name="Hainaut M."/>
            <person name="Harispe M.L."/>
            <person name="Henrissat B."/>
            <person name="Hilden K.S."/>
            <person name="Hope R."/>
            <person name="Hossain A."/>
            <person name="Karabika E."/>
            <person name="Karaffa L."/>
            <person name="Karanyi Z."/>
            <person name="Krasevec N."/>
            <person name="Kuo A."/>
            <person name="Kusch H."/>
            <person name="LaButti K."/>
            <person name="Lagendijk E.L."/>
            <person name="Lapidus A."/>
            <person name="Levasseur A."/>
            <person name="Lindquist E."/>
            <person name="Lipzen A."/>
            <person name="Logrieco A.F."/>
            <person name="MacCabe A."/>
            <person name="Maekelae M.R."/>
            <person name="Malavazi I."/>
            <person name="Melin P."/>
            <person name="Meyer V."/>
            <person name="Mielnichuk N."/>
            <person name="Miskei M."/>
            <person name="Molnar A.P."/>
            <person name="Mule G."/>
            <person name="Ngan C.Y."/>
            <person name="Orejas M."/>
            <person name="Orosz E."/>
            <person name="Ouedraogo J.P."/>
            <person name="Overkamp K.M."/>
            <person name="Park H.-S."/>
            <person name="Perrone G."/>
            <person name="Piumi F."/>
            <person name="Punt P.J."/>
            <person name="Ram A.F."/>
            <person name="Ramon A."/>
            <person name="Rauscher S."/>
            <person name="Record E."/>
            <person name="Riano-Pachon D.M."/>
            <person name="Robert V."/>
            <person name="Roehrig J."/>
            <person name="Ruller R."/>
            <person name="Salamov A."/>
            <person name="Salih N.S."/>
            <person name="Samson R.A."/>
            <person name="Sandor E."/>
            <person name="Sanguinetti M."/>
            <person name="Schuetze T."/>
            <person name="Sepcic K."/>
            <person name="Shelest E."/>
            <person name="Sherlock G."/>
            <person name="Sophianopoulou V."/>
            <person name="Squina F.M."/>
            <person name="Sun H."/>
            <person name="Susca A."/>
            <person name="Todd R.B."/>
            <person name="Tsang A."/>
            <person name="Unkles S.E."/>
            <person name="van de Wiele N."/>
            <person name="van Rossen-Uffink D."/>
            <person name="Oliveira J.V."/>
            <person name="Vesth T.C."/>
            <person name="Visser J."/>
            <person name="Yu J.-H."/>
            <person name="Zhou M."/>
            <person name="Andersen M.R."/>
            <person name="Archer D.B."/>
            <person name="Baker S.E."/>
            <person name="Benoit I."/>
            <person name="Brakhage A.A."/>
            <person name="Braus G.H."/>
            <person name="Fischer R."/>
            <person name="Frisvad J.C."/>
            <person name="Goldman G.H."/>
            <person name="Houbraken J."/>
            <person name="Oakley B."/>
            <person name="Pocsi I."/>
            <person name="Scazzocchio C."/>
            <person name="Seiboth B."/>
            <person name="vanKuyk P.A."/>
            <person name="Wortman J."/>
            <person name="Dyer P.S."/>
            <person name="Grigoriev I.V."/>
        </authorList>
    </citation>
    <scope>NUCLEOTIDE SEQUENCE [LARGE SCALE GENOMIC DNA]</scope>
    <source>
        <strain evidence="2">CBS 506.65</strain>
    </source>
</reference>